<dbReference type="EMBL" id="CM045764">
    <property type="protein sequence ID" value="KAI8008440.1"/>
    <property type="molecule type" value="Genomic_DNA"/>
</dbReference>
<name>A0ACC0H5L3_9ERIC</name>
<accession>A0ACC0H5L3</accession>
<sequence length="255" mass="28381">MAAEAGWADLVKLMMGNKLVAIGSDYVNDRINGKSLVHDAITGKSIEVLDIVLSKNSILIHSIDKEGTSPLSHAASIGYYNGVSYLLDKFIQGTYQRNQNGLFPIHMAASRGHVEFIQEFLRRCPDSSKLLNKQGQNIVHMAAKNGKDNVIKYVLKTPELEKFINERDEKGNTPLHLVTMHWRPKIVNSLMWDKRVQLELVNDAGLTALDVAEKYIGAAPPFRKVSQSLAATKALPRRRHGNSAKQQLLQSISDL</sequence>
<keyword evidence="2" id="KW-1185">Reference proteome</keyword>
<proteinExistence type="predicted"/>
<evidence type="ECO:0000313" key="1">
    <source>
        <dbReference type="EMBL" id="KAI8008440.1"/>
    </source>
</evidence>
<dbReference type="Proteomes" id="UP001060215">
    <property type="component" value="Chromosome 7"/>
</dbReference>
<protein>
    <submittedName>
        <fullName evidence="1">Protein ACCELERATED CELL DEATH 6</fullName>
    </submittedName>
</protein>
<organism evidence="1 2">
    <name type="scientific">Camellia lanceoleosa</name>
    <dbReference type="NCBI Taxonomy" id="1840588"/>
    <lineage>
        <taxon>Eukaryota</taxon>
        <taxon>Viridiplantae</taxon>
        <taxon>Streptophyta</taxon>
        <taxon>Embryophyta</taxon>
        <taxon>Tracheophyta</taxon>
        <taxon>Spermatophyta</taxon>
        <taxon>Magnoliopsida</taxon>
        <taxon>eudicotyledons</taxon>
        <taxon>Gunneridae</taxon>
        <taxon>Pentapetalae</taxon>
        <taxon>asterids</taxon>
        <taxon>Ericales</taxon>
        <taxon>Theaceae</taxon>
        <taxon>Camellia</taxon>
    </lineage>
</organism>
<reference evidence="1 2" key="1">
    <citation type="journal article" date="2022" name="Plant J.">
        <title>Chromosome-level genome of Camellia lanceoleosa provides a valuable resource for understanding genome evolution and self-incompatibility.</title>
        <authorList>
            <person name="Gong W."/>
            <person name="Xiao S."/>
            <person name="Wang L."/>
            <person name="Liao Z."/>
            <person name="Chang Y."/>
            <person name="Mo W."/>
            <person name="Hu G."/>
            <person name="Li W."/>
            <person name="Zhao G."/>
            <person name="Zhu H."/>
            <person name="Hu X."/>
            <person name="Ji K."/>
            <person name="Xiang X."/>
            <person name="Song Q."/>
            <person name="Yuan D."/>
            <person name="Jin S."/>
            <person name="Zhang L."/>
        </authorList>
    </citation>
    <scope>NUCLEOTIDE SEQUENCE [LARGE SCALE GENOMIC DNA]</scope>
    <source>
        <strain evidence="1">SQ_2022a</strain>
    </source>
</reference>
<evidence type="ECO:0000313" key="2">
    <source>
        <dbReference type="Proteomes" id="UP001060215"/>
    </source>
</evidence>
<gene>
    <name evidence="1" type="ORF">LOK49_LG07G02249</name>
</gene>
<comment type="caution">
    <text evidence="1">The sequence shown here is derived from an EMBL/GenBank/DDBJ whole genome shotgun (WGS) entry which is preliminary data.</text>
</comment>